<dbReference type="STRING" id="1435051.BMOU_0863"/>
<reference evidence="1 2" key="1">
    <citation type="journal article" date="2014" name="Genome Announc.">
        <title>The Genome Sequence of Bifidobacterium moukalabense DSM 27321 Highlights the Close Phylogenetic Relatedness with the Bifidobacterium dentium Taxon.</title>
        <authorList>
            <person name="Lugli G.A."/>
            <person name="Duranti S."/>
            <person name="Milani C."/>
            <person name="Turroni F."/>
            <person name="Viappiani A."/>
            <person name="Mangifesta M."/>
            <person name="van Sinderen D."/>
            <person name="Ventura M."/>
        </authorList>
    </citation>
    <scope>NUCLEOTIDE SEQUENCE [LARGE SCALE GENOMIC DNA]</scope>
    <source>
        <strain evidence="1 2">DSM 27321</strain>
    </source>
</reference>
<keyword evidence="2" id="KW-1185">Reference proteome</keyword>
<dbReference type="RefSeq" id="WP_034875213.1">
    <property type="nucleotide sequence ID" value="NZ_AZMV01000004.1"/>
</dbReference>
<evidence type="ECO:0000313" key="1">
    <source>
        <dbReference type="EMBL" id="ETY71375.1"/>
    </source>
</evidence>
<comment type="caution">
    <text evidence="1">The sequence shown here is derived from an EMBL/GenBank/DDBJ whole genome shotgun (WGS) entry which is preliminary data.</text>
</comment>
<protein>
    <submittedName>
        <fullName evidence="1">Uncharacterized protein</fullName>
    </submittedName>
</protein>
<sequence length="73" mass="9135">MSTIYRTNEWKGYGRQNYYWNEYRLEGDMVVKYKCHRQKFFDGHENTWDREEDAIASWSVDDPDMPDWLRQYI</sequence>
<dbReference type="OrthoDB" id="2168635at2"/>
<proteinExistence type="predicted"/>
<dbReference type="Proteomes" id="UP000019155">
    <property type="component" value="Unassembled WGS sequence"/>
</dbReference>
<organism evidence="1 2">
    <name type="scientific">Bifidobacterium moukalabense DSM 27321</name>
    <dbReference type="NCBI Taxonomy" id="1435051"/>
    <lineage>
        <taxon>Bacteria</taxon>
        <taxon>Bacillati</taxon>
        <taxon>Actinomycetota</taxon>
        <taxon>Actinomycetes</taxon>
        <taxon>Bifidobacteriales</taxon>
        <taxon>Bifidobacteriaceae</taxon>
        <taxon>Bifidobacterium</taxon>
    </lineage>
</organism>
<accession>W4N9R1</accession>
<gene>
    <name evidence="1" type="ORF">BMOU_0863</name>
</gene>
<dbReference type="GeneID" id="97501328"/>
<dbReference type="AlphaFoldDB" id="W4N9R1"/>
<evidence type="ECO:0000313" key="2">
    <source>
        <dbReference type="Proteomes" id="UP000019155"/>
    </source>
</evidence>
<dbReference type="EMBL" id="AZMV01000004">
    <property type="protein sequence ID" value="ETY71375.1"/>
    <property type="molecule type" value="Genomic_DNA"/>
</dbReference>
<dbReference type="PATRIC" id="fig|1435051.3.peg.854"/>
<dbReference type="eggNOG" id="ENOG5033256">
    <property type="taxonomic scope" value="Bacteria"/>
</dbReference>
<name>W4N9R1_9BIFI</name>